<keyword evidence="2" id="KW-1185">Reference proteome</keyword>
<dbReference type="EMBL" id="JAGFEW010000022">
    <property type="protein sequence ID" value="MBV5096269.1"/>
    <property type="molecule type" value="Genomic_DNA"/>
</dbReference>
<dbReference type="RefSeq" id="WP_249938894.1">
    <property type="nucleotide sequence ID" value="NZ_JAGFEW010000022.1"/>
</dbReference>
<dbReference type="AlphaFoldDB" id="A0A949Q7D9"/>
<evidence type="ECO:0000313" key="1">
    <source>
        <dbReference type="EMBL" id="MBV5096269.1"/>
    </source>
</evidence>
<dbReference type="Proteomes" id="UP000746420">
    <property type="component" value="Unassembled WGS sequence"/>
</dbReference>
<evidence type="ECO:0000313" key="2">
    <source>
        <dbReference type="Proteomes" id="UP000746420"/>
    </source>
</evidence>
<reference evidence="1 2" key="1">
    <citation type="submission" date="2021-03" db="EMBL/GenBank/DDBJ databases">
        <title>Tenobrionicola molitorae gen. nov., sp. nov. and Tenobrionicola larvae sp. nov., isolated from larvae of the mealworm Tenobrio molitor L., a proposal to transfer Erwinia teleogrylli Liu et al. 2016 to a new genus Entomohabitans as Entomohabitans teleogrylli comb. nov.</title>
        <authorList>
            <person name="Lee S.D."/>
            <person name="Yang H.L."/>
            <person name="Kim I.S."/>
        </authorList>
    </citation>
    <scope>NUCLEOTIDE SEQUENCE [LARGE SCALE GENOMIC DNA]</scope>
    <source>
        <strain evidence="1 2">YMB-R21</strain>
    </source>
</reference>
<accession>A0A949Q7D9</accession>
<gene>
    <name evidence="1" type="ORF">JZ788_11110</name>
</gene>
<name>A0A949Q7D9_9ENTR</name>
<proteinExistence type="predicted"/>
<protein>
    <submittedName>
        <fullName evidence="1">Uncharacterized protein</fullName>
    </submittedName>
</protein>
<sequence length="86" mass="9221">MLATPNLSAAYPTNHDSGWLYNDGRTDPIGDIVEDWGEAASLCVASDPHYTVGPFTTTGIGASTWLMINSVLAVWPSGRLAVSRKR</sequence>
<organism evidence="1 2">
    <name type="scientific">Tenebrionicola larvae</name>
    <dbReference type="NCBI Taxonomy" id="2815733"/>
    <lineage>
        <taxon>Bacteria</taxon>
        <taxon>Pseudomonadati</taxon>
        <taxon>Pseudomonadota</taxon>
        <taxon>Gammaproteobacteria</taxon>
        <taxon>Enterobacterales</taxon>
        <taxon>Enterobacteriaceae</taxon>
        <taxon>Tenebrionibacter/Tenebrionicola group</taxon>
        <taxon>Tenebrionicola</taxon>
    </lineage>
</organism>
<comment type="caution">
    <text evidence="1">The sequence shown here is derived from an EMBL/GenBank/DDBJ whole genome shotgun (WGS) entry which is preliminary data.</text>
</comment>